<organism evidence="3 4">
    <name type="scientific">Bernardetia litoralis (strain ATCC 23117 / DSM 6794 / NBRC 15988 / NCIMB 1366 / Fx l1 / Sio-4)</name>
    <name type="common">Flexibacter litoralis</name>
    <dbReference type="NCBI Taxonomy" id="880071"/>
    <lineage>
        <taxon>Bacteria</taxon>
        <taxon>Pseudomonadati</taxon>
        <taxon>Bacteroidota</taxon>
        <taxon>Cytophagia</taxon>
        <taxon>Cytophagales</taxon>
        <taxon>Bernardetiaceae</taxon>
        <taxon>Bernardetia</taxon>
    </lineage>
</organism>
<feature type="signal peptide" evidence="2">
    <location>
        <begin position="1"/>
        <end position="22"/>
    </location>
</feature>
<keyword evidence="4" id="KW-1185">Reference proteome</keyword>
<dbReference type="PATRIC" id="fig|880071.3.peg.731"/>
<dbReference type="AlphaFoldDB" id="I4AGY3"/>
<dbReference type="STRING" id="880071.Fleli_0758"/>
<evidence type="ECO:0000256" key="1">
    <source>
        <dbReference type="SAM" id="Coils"/>
    </source>
</evidence>
<name>I4AGY3_BERLS</name>
<feature type="chain" id="PRO_5003685832" description="Carboxypeptidase-like regulatory domain-containing protein" evidence="2">
    <location>
        <begin position="23"/>
        <end position="909"/>
    </location>
</feature>
<dbReference type="KEGG" id="fli:Fleli_0758"/>
<keyword evidence="2" id="KW-0732">Signal</keyword>
<dbReference type="Proteomes" id="UP000006054">
    <property type="component" value="Chromosome"/>
</dbReference>
<dbReference type="HOGENOM" id="CLU_015931_0_0_10"/>
<dbReference type="Gene3D" id="2.60.40.1120">
    <property type="entry name" value="Carboxypeptidase-like, regulatory domain"/>
    <property type="match status" value="1"/>
</dbReference>
<dbReference type="InterPro" id="IPR008969">
    <property type="entry name" value="CarboxyPept-like_regulatory"/>
</dbReference>
<feature type="coiled-coil region" evidence="1">
    <location>
        <begin position="392"/>
        <end position="448"/>
    </location>
</feature>
<evidence type="ECO:0000313" key="3">
    <source>
        <dbReference type="EMBL" id="AFM03218.1"/>
    </source>
</evidence>
<protein>
    <recommendedName>
        <fullName evidence="5">Carboxypeptidase-like regulatory domain-containing protein</fullName>
    </recommendedName>
</protein>
<keyword evidence="1" id="KW-0175">Coiled coil</keyword>
<reference evidence="4" key="1">
    <citation type="submission" date="2012-06" db="EMBL/GenBank/DDBJ databases">
        <title>The complete genome of Flexibacter litoralis DSM 6794.</title>
        <authorList>
            <person name="Lucas S."/>
            <person name="Copeland A."/>
            <person name="Lapidus A."/>
            <person name="Glavina del Rio T."/>
            <person name="Dalin E."/>
            <person name="Tice H."/>
            <person name="Bruce D."/>
            <person name="Goodwin L."/>
            <person name="Pitluck S."/>
            <person name="Peters L."/>
            <person name="Ovchinnikova G."/>
            <person name="Lu M."/>
            <person name="Kyrpides N."/>
            <person name="Mavromatis K."/>
            <person name="Ivanova N."/>
            <person name="Brettin T."/>
            <person name="Detter J.C."/>
            <person name="Han C."/>
            <person name="Larimer F."/>
            <person name="Land M."/>
            <person name="Hauser L."/>
            <person name="Markowitz V."/>
            <person name="Cheng J.-F."/>
            <person name="Hugenholtz P."/>
            <person name="Woyke T."/>
            <person name="Wu D."/>
            <person name="Spring S."/>
            <person name="Lang E."/>
            <person name="Kopitz M."/>
            <person name="Brambilla E."/>
            <person name="Klenk H.-P."/>
            <person name="Eisen J.A."/>
        </authorList>
    </citation>
    <scope>NUCLEOTIDE SEQUENCE [LARGE SCALE GENOMIC DNA]</scope>
    <source>
        <strain evidence="4">ATCC 23117 / DSM 6794 / NBRC 15988 / NCIMB 1366 / Sio-4</strain>
    </source>
</reference>
<gene>
    <name evidence="3" type="ordered locus">Fleli_0758</name>
</gene>
<evidence type="ECO:0000313" key="4">
    <source>
        <dbReference type="Proteomes" id="UP000006054"/>
    </source>
</evidence>
<proteinExistence type="predicted"/>
<dbReference type="Pfam" id="PF18939">
    <property type="entry name" value="DUF5686"/>
    <property type="match status" value="1"/>
</dbReference>
<evidence type="ECO:0008006" key="5">
    <source>
        <dbReference type="Google" id="ProtNLM"/>
    </source>
</evidence>
<sequence precursor="true">MRYFSTLLLLYFCLLFSFSSNAARVFGKVTASDGENMPFLTVYEEGTTYGTTTNQEGSYFLELSEGEHQIVFRYVGFQSQTHTVIIKKDENIELNIVMKSSTIGLKEVVITPNGEDPAYAVIREAQKKREFYRTQNKAFSCDVYIKNVQKLDEFKVPKILEDDDIEEFRKEWEKNKIVYFSESVSKYYFLAPNKRKEVVISSKVSGDSGGFSWNSALYLSFDIYENTIDAPIGDRPFVSPIAAGAMLYYEYQHEGEFMDKGVNVHKIRVFPRSKGQPLFSGLIYIQDSTWRVHSTDLEVSKDVGLEFIDKLSIKQTFVPIVKNNTDDIWLCSTQAFSFNYSIAMMGAKVAGHGNYTGSFSNYDVTPNFTKAQLSTDTKGQKLPNLAFSKKKKKKIVDRKETIENKNTEQEKEEIITKNETQNTEKDSISNLKNDLETMVLERKFFNKEISIVSDSSNLKSAEYWAKMRPVPLTSEENEHYVKSDSIEKAQKDPVYLDSMDRKANKFKIMDLLTGYTYRNRKRELTFNFVPITQNIQTNTVEGYVLNAGVNLRKFRERNFSTTQVSLNGRYGFSSNKFYAKGSFLHRFNQISNTYIYLQGGSFVQQFDGDAISPFMNSIYTLLREENYQKIFEKRFVQFNTGTRIFDGAFLRLEGAFEQRIPLQNANPTLKPYFDRDEIEFTQNLPIDFDGNNVFFEKHNSFIFKAQLRYKIGEKYMLRPKQRVTIPSNYPTFTLTYSQGVPTLFDSKTDFGQLLLNVKDDVSLGVVGSLNYEAQAGTFLWNNYTSFVDNFHFQTSPLLLAQSRLRQFLLLPYYQYSTTDNFAEIHAEHHFNGYLMNRIPLIKKLKWQFVAGAHYLYTPNTPNYTEVSVGFERIFKVLRVDAVWAVNPSLKNEIKTGLGTNFGLRLRFGF</sequence>
<evidence type="ECO:0000256" key="2">
    <source>
        <dbReference type="SAM" id="SignalP"/>
    </source>
</evidence>
<accession>I4AGY3</accession>
<dbReference type="eggNOG" id="COG1470">
    <property type="taxonomic scope" value="Bacteria"/>
</dbReference>
<dbReference type="Pfam" id="PF13715">
    <property type="entry name" value="CarbopepD_reg_2"/>
    <property type="match status" value="1"/>
</dbReference>
<dbReference type="SUPFAM" id="SSF49464">
    <property type="entry name" value="Carboxypeptidase regulatory domain-like"/>
    <property type="match status" value="1"/>
</dbReference>
<dbReference type="OrthoDB" id="983143at2"/>
<dbReference type="InterPro" id="IPR043741">
    <property type="entry name" value="DUF5686"/>
</dbReference>
<dbReference type="RefSeq" id="WP_014796676.1">
    <property type="nucleotide sequence ID" value="NC_018018.1"/>
</dbReference>
<dbReference type="EMBL" id="CP003345">
    <property type="protein sequence ID" value="AFM03218.1"/>
    <property type="molecule type" value="Genomic_DNA"/>
</dbReference>